<accession>A0A6B1D4T3</accession>
<sequence length="285" mass="31684">MPPKVVIQTDVNEPWFGQGGRTMKLSSTQVAQYDEQGYLFFPNLLDSDEVAVLQEALPEILSRPGPEIISEKEDPSAVRLAFGAHTYSEPFRYLTQLPRLLDPVRQLLRDDVYLHQSRLNPKQGFGGGASWDWHQDYPPWHSIDGMPEPNCIMVSVFIDDCTAVTSPLLIVPGSQRHGLLDARLHKDAAGRGYALHHIDHATFERLAAENGIEALVGPAGSVAFIHCNVLHGSANNVSPWRRAIMYLIYNAVSNACTGTERPWYQNNRDFTPLSPLDDSSVKALA</sequence>
<dbReference type="EMBL" id="VXMH01000028">
    <property type="protein sequence ID" value="MYC94588.1"/>
    <property type="molecule type" value="Genomic_DNA"/>
</dbReference>
<dbReference type="SUPFAM" id="SSF51197">
    <property type="entry name" value="Clavaminate synthase-like"/>
    <property type="match status" value="1"/>
</dbReference>
<dbReference type="GO" id="GO:0016706">
    <property type="term" value="F:2-oxoglutarate-dependent dioxygenase activity"/>
    <property type="evidence" value="ECO:0007669"/>
    <property type="project" value="UniProtKB-ARBA"/>
</dbReference>
<reference evidence="1" key="1">
    <citation type="submission" date="2019-09" db="EMBL/GenBank/DDBJ databases">
        <title>Characterisation of the sponge microbiome using genome-centric metagenomics.</title>
        <authorList>
            <person name="Engelberts J.P."/>
            <person name="Robbins S.J."/>
            <person name="De Goeij J.M."/>
            <person name="Aranda M."/>
            <person name="Bell S.C."/>
            <person name="Webster N.S."/>
        </authorList>
    </citation>
    <scope>NUCLEOTIDE SEQUENCE</scope>
    <source>
        <strain evidence="1">SB0661_bin_32</strain>
    </source>
</reference>
<dbReference type="Pfam" id="PF05721">
    <property type="entry name" value="PhyH"/>
    <property type="match status" value="1"/>
</dbReference>
<organism evidence="1">
    <name type="scientific">Caldilineaceae bacterium SB0661_bin_32</name>
    <dbReference type="NCBI Taxonomy" id="2605255"/>
    <lineage>
        <taxon>Bacteria</taxon>
        <taxon>Bacillati</taxon>
        <taxon>Chloroflexota</taxon>
        <taxon>Caldilineae</taxon>
        <taxon>Caldilineales</taxon>
        <taxon>Caldilineaceae</taxon>
    </lineage>
</organism>
<comment type="caution">
    <text evidence="1">The sequence shown here is derived from an EMBL/GenBank/DDBJ whole genome shotgun (WGS) entry which is preliminary data.</text>
</comment>
<gene>
    <name evidence="1" type="ORF">F4X14_06420</name>
</gene>
<dbReference type="AlphaFoldDB" id="A0A6B1D4T3"/>
<protein>
    <submittedName>
        <fullName evidence="1">Proline hydroxylase</fullName>
    </submittedName>
</protein>
<dbReference type="Gene3D" id="2.60.120.620">
    <property type="entry name" value="q2cbj1_9rhob like domain"/>
    <property type="match status" value="1"/>
</dbReference>
<evidence type="ECO:0000313" key="1">
    <source>
        <dbReference type="EMBL" id="MYC94588.1"/>
    </source>
</evidence>
<dbReference type="GO" id="GO:0005506">
    <property type="term" value="F:iron ion binding"/>
    <property type="evidence" value="ECO:0007669"/>
    <property type="project" value="UniProtKB-ARBA"/>
</dbReference>
<name>A0A6B1D4T3_9CHLR</name>
<dbReference type="PANTHER" id="PTHR20883:SF48">
    <property type="entry name" value="ECTOINE DIOXYGENASE"/>
    <property type="match status" value="1"/>
</dbReference>
<dbReference type="PANTHER" id="PTHR20883">
    <property type="entry name" value="PHYTANOYL-COA DIOXYGENASE DOMAIN CONTAINING 1"/>
    <property type="match status" value="1"/>
</dbReference>
<dbReference type="InterPro" id="IPR008775">
    <property type="entry name" value="Phytyl_CoA_dOase-like"/>
</dbReference>
<proteinExistence type="predicted"/>